<gene>
    <name evidence="3" type="ORF">CSB45_06685</name>
</gene>
<organism evidence="3 4">
    <name type="scientific">candidate division KSB3 bacterium</name>
    <dbReference type="NCBI Taxonomy" id="2044937"/>
    <lineage>
        <taxon>Bacteria</taxon>
        <taxon>candidate division KSB3</taxon>
    </lineage>
</organism>
<evidence type="ECO:0008006" key="5">
    <source>
        <dbReference type="Google" id="ProtNLM"/>
    </source>
</evidence>
<feature type="signal peptide" evidence="2">
    <location>
        <begin position="1"/>
        <end position="26"/>
    </location>
</feature>
<feature type="compositionally biased region" description="Acidic residues" evidence="1">
    <location>
        <begin position="209"/>
        <end position="221"/>
    </location>
</feature>
<dbReference type="AlphaFoldDB" id="A0A2G6E5Z8"/>
<keyword evidence="2" id="KW-0732">Signal</keyword>
<evidence type="ECO:0000313" key="4">
    <source>
        <dbReference type="Proteomes" id="UP000229740"/>
    </source>
</evidence>
<protein>
    <recommendedName>
        <fullName evidence="5">LysM domain-containing protein</fullName>
    </recommendedName>
</protein>
<feature type="region of interest" description="Disordered" evidence="1">
    <location>
        <begin position="126"/>
        <end position="221"/>
    </location>
</feature>
<accession>A0A2G6E5Z8</accession>
<reference evidence="3 4" key="1">
    <citation type="submission" date="2017-10" db="EMBL/GenBank/DDBJ databases">
        <title>Novel microbial diversity and functional potential in the marine mammal oral microbiome.</title>
        <authorList>
            <person name="Dudek N.K."/>
            <person name="Sun C.L."/>
            <person name="Burstein D."/>
            <person name="Kantor R.S."/>
            <person name="Aliaga Goltsman D.S."/>
            <person name="Bik E.M."/>
            <person name="Thomas B.C."/>
            <person name="Banfield J.F."/>
            <person name="Relman D.A."/>
        </authorList>
    </citation>
    <scope>NUCLEOTIDE SEQUENCE [LARGE SCALE GENOMIC DNA]</scope>
    <source>
        <strain evidence="3">DOLZORAL124_49_17</strain>
    </source>
</reference>
<evidence type="ECO:0000256" key="2">
    <source>
        <dbReference type="SAM" id="SignalP"/>
    </source>
</evidence>
<feature type="compositionally biased region" description="Polar residues" evidence="1">
    <location>
        <begin position="141"/>
        <end position="195"/>
    </location>
</feature>
<evidence type="ECO:0000313" key="3">
    <source>
        <dbReference type="EMBL" id="PID57509.1"/>
    </source>
</evidence>
<feature type="chain" id="PRO_5013640368" description="LysM domain-containing protein" evidence="2">
    <location>
        <begin position="27"/>
        <end position="221"/>
    </location>
</feature>
<sequence>MKPLKRVFIHLFACMLLGVLPCDCPAQDDGFLNRLSGENGGLPAGARYENGLVLHPVSSAEENLHLLAGYYFGNPRKWKRIYNDNRSVISNPNRLPVGQTLTIHVGKNWKPLFSYEEWFRAANRNGQWKPGQSWKAVRNASEAQSGPSDALAQTTEKLSTPPSTNPDTGQPQIRKNKETPASSAKNAQGVHQQKANVEPPSPAAASEPEMAEDDEDRAPAF</sequence>
<name>A0A2G6E5Z8_9BACT</name>
<dbReference type="EMBL" id="PDPS01000026">
    <property type="protein sequence ID" value="PID57509.1"/>
    <property type="molecule type" value="Genomic_DNA"/>
</dbReference>
<evidence type="ECO:0000256" key="1">
    <source>
        <dbReference type="SAM" id="MobiDB-lite"/>
    </source>
</evidence>
<comment type="caution">
    <text evidence="3">The sequence shown here is derived from an EMBL/GenBank/DDBJ whole genome shotgun (WGS) entry which is preliminary data.</text>
</comment>
<dbReference type="Proteomes" id="UP000229740">
    <property type="component" value="Unassembled WGS sequence"/>
</dbReference>
<proteinExistence type="predicted"/>